<dbReference type="InterPro" id="IPR027417">
    <property type="entry name" value="P-loop_NTPase"/>
</dbReference>
<dbReference type="PROSITE" id="PS51192">
    <property type="entry name" value="HELICASE_ATP_BIND_1"/>
    <property type="match status" value="1"/>
</dbReference>
<dbReference type="InterPro" id="IPR038718">
    <property type="entry name" value="SNF2-like_sf"/>
</dbReference>
<dbReference type="SUPFAM" id="SSF52540">
    <property type="entry name" value="P-loop containing nucleoside triphosphate hydrolases"/>
    <property type="match status" value="2"/>
</dbReference>
<reference evidence="4 5" key="1">
    <citation type="submission" date="2022-04" db="EMBL/GenBank/DDBJ databases">
        <title>Positive selection, recombination, and allopatry shape intraspecific diversity of widespread and dominant cyanobacteria.</title>
        <authorList>
            <person name="Wei J."/>
            <person name="Shu W."/>
            <person name="Hu C."/>
        </authorList>
    </citation>
    <scope>NUCLEOTIDE SEQUENCE [LARGE SCALE GENOMIC DNA]</scope>
    <source>
        <strain evidence="4 5">GB2-A5</strain>
    </source>
</reference>
<keyword evidence="1" id="KW-0378">Hydrolase</keyword>
<dbReference type="Pfam" id="PF00176">
    <property type="entry name" value="SNF2-rel_dom"/>
    <property type="match status" value="1"/>
</dbReference>
<comment type="caution">
    <text evidence="4">The sequence shown here is derived from an EMBL/GenBank/DDBJ whole genome shotgun (WGS) entry which is preliminary data.</text>
</comment>
<evidence type="ECO:0000259" key="2">
    <source>
        <dbReference type="PROSITE" id="PS51192"/>
    </source>
</evidence>
<name>A0ABV0JPP9_9CYAN</name>
<dbReference type="EMBL" id="JAMPKK010000025">
    <property type="protein sequence ID" value="MEP0865358.1"/>
    <property type="molecule type" value="Genomic_DNA"/>
</dbReference>
<dbReference type="InterPro" id="IPR000330">
    <property type="entry name" value="SNF2_N"/>
</dbReference>
<dbReference type="CDD" id="cd18012">
    <property type="entry name" value="DEXQc_arch_SWI2_SNF2"/>
    <property type="match status" value="1"/>
</dbReference>
<keyword evidence="4" id="KW-0347">Helicase</keyword>
<accession>A0ABV0JPP9</accession>
<dbReference type="Pfam" id="PF12419">
    <property type="entry name" value="DUF3670"/>
    <property type="match status" value="1"/>
</dbReference>
<keyword evidence="4" id="KW-0547">Nucleotide-binding</keyword>
<dbReference type="Gene3D" id="3.40.50.300">
    <property type="entry name" value="P-loop containing nucleotide triphosphate hydrolases"/>
    <property type="match status" value="1"/>
</dbReference>
<dbReference type="InterPro" id="IPR014001">
    <property type="entry name" value="Helicase_ATP-bd"/>
</dbReference>
<protein>
    <submittedName>
        <fullName evidence="4">DEAD/DEAH box helicase</fullName>
    </submittedName>
</protein>
<dbReference type="Gene3D" id="3.40.50.10810">
    <property type="entry name" value="Tandem AAA-ATPase domain"/>
    <property type="match status" value="1"/>
</dbReference>
<keyword evidence="5" id="KW-1185">Reference proteome</keyword>
<dbReference type="InterPro" id="IPR001650">
    <property type="entry name" value="Helicase_C-like"/>
</dbReference>
<gene>
    <name evidence="4" type="ORF">NDI37_12860</name>
</gene>
<feature type="domain" description="Helicase C-terminal" evidence="3">
    <location>
        <begin position="885"/>
        <end position="1042"/>
    </location>
</feature>
<dbReference type="RefSeq" id="WP_190426209.1">
    <property type="nucleotide sequence ID" value="NZ_JAMPKK010000025.1"/>
</dbReference>
<dbReference type="Pfam" id="PF00271">
    <property type="entry name" value="Helicase_C"/>
    <property type="match status" value="1"/>
</dbReference>
<organism evidence="4 5">
    <name type="scientific">Funiculus sociatus GB2-A5</name>
    <dbReference type="NCBI Taxonomy" id="2933946"/>
    <lineage>
        <taxon>Bacteria</taxon>
        <taxon>Bacillati</taxon>
        <taxon>Cyanobacteriota</taxon>
        <taxon>Cyanophyceae</taxon>
        <taxon>Coleofasciculales</taxon>
        <taxon>Coleofasciculaceae</taxon>
        <taxon>Funiculus</taxon>
    </lineage>
</organism>
<evidence type="ECO:0000256" key="1">
    <source>
        <dbReference type="ARBA" id="ARBA00022801"/>
    </source>
</evidence>
<dbReference type="SMART" id="SM00487">
    <property type="entry name" value="DEXDc"/>
    <property type="match status" value="1"/>
</dbReference>
<evidence type="ECO:0000259" key="3">
    <source>
        <dbReference type="PROSITE" id="PS51194"/>
    </source>
</evidence>
<evidence type="ECO:0000313" key="5">
    <source>
        <dbReference type="Proteomes" id="UP001442494"/>
    </source>
</evidence>
<feature type="domain" description="Helicase ATP-binding" evidence="2">
    <location>
        <begin position="594"/>
        <end position="758"/>
    </location>
</feature>
<dbReference type="InterPro" id="IPR049730">
    <property type="entry name" value="SNF2/RAD54-like_C"/>
</dbReference>
<dbReference type="InterPro" id="IPR022138">
    <property type="entry name" value="DUF3670"/>
</dbReference>
<dbReference type="Proteomes" id="UP001442494">
    <property type="component" value="Unassembled WGS sequence"/>
</dbReference>
<proteinExistence type="predicted"/>
<evidence type="ECO:0000313" key="4">
    <source>
        <dbReference type="EMBL" id="MEP0865358.1"/>
    </source>
</evidence>
<dbReference type="CDD" id="cd18793">
    <property type="entry name" value="SF2_C_SNF"/>
    <property type="match status" value="1"/>
</dbReference>
<dbReference type="GO" id="GO:0004386">
    <property type="term" value="F:helicase activity"/>
    <property type="evidence" value="ECO:0007669"/>
    <property type="project" value="UniProtKB-KW"/>
</dbReference>
<keyword evidence="4" id="KW-0067">ATP-binding</keyword>
<dbReference type="SMART" id="SM00490">
    <property type="entry name" value="HELICc"/>
    <property type="match status" value="1"/>
</dbReference>
<sequence length="1059" mass="121505">MKILHGTWIPKAEASFIQTGAFYLWVETPVVPKRRNAKHPIHPYHLRESDLEAFLSNELGIAAASRHKISENISPQYFAFPTANNQPLPSPELTKYLEAEFEEDYEGFLYWEVDAYEVNTILKAGTSSYDTVSNIIKIINDIHFLALHNSSEILIGSDLLFWYHYTQSFKEIILKDQYIPALKYRELPAATKGKRKQTNTFEIYSGWEIISEKYELLIEKFVEYMPLVCAAGSATFSTTVEFYSKETFLRNFSECLLNEIVTHTPSTAKFDQQITDTILYGCLYPERKNPQTTDQALEEYKQWYAWKDKLTRSQNPGNFHLCFQLKEAAADNVDNWQIQFLATAKQDPSLKLSLAEYWQLGQKQKKDLQKYFGKDFENNLLLNLGYAARMYPKLWQGLETDQPIGLQVNLAEAFEFLKESAWVLEDSGYKVIVPAWWTPEGRRKAKIRLKTSSRPSQTKAASKGYFSLDSIVQYQYELAIGGQTVTEKEWQQLVNAKSPLVQFRGQWIELDQGKMQQMLEFWQNNAKDKPEMTLTDLMKLAAESENELEVEHDQTLAEMMAKLQDKSKLEPIENPPQLQGNLREYQKRGVSWLQYLENLGLNGCLADDMGLGKSVQVIARLVNEKESTPSILPTLLIAPTSVVGNWQKEIEKFAPHLQAMVHHGSNRIQQVAEFKAASLNHDVVITSFTLARKDEKLLESVKWHRLVLDEAQNIKNPKAAQTKAILKLPATHRLALTGTPVENRLLDLWSIFNFLNPGYLGKEAQFRKSFEIPIQKDNNKVKSTTLKKLVEPFILRRVKTDQSIINDLPDKVEQKLYCNLTKEQASLYEAVVKDVSEKINNSEGIQRKGLILSTLLRLKQICNHPAQFLQDGSEFSVERSHKLGRLAEMVEEAISEGESMLIFSQFKEVCDSLEKYLKHTCHYNTYYIHGGTNRNKREQMIAEFQNPETEPSVFILSLKAGGVGITLTKANHVFHFDRWWNPAVEDQATDRAFRIGQKKNVFVHKFVAIGTLEERIDKMIEDKKKLSSAVVGADEAWLTELDNEAFKQLISLNKAAILE</sequence>
<dbReference type="PANTHER" id="PTHR10799">
    <property type="entry name" value="SNF2/RAD54 HELICASE FAMILY"/>
    <property type="match status" value="1"/>
</dbReference>
<dbReference type="PROSITE" id="PS51194">
    <property type="entry name" value="HELICASE_CTER"/>
    <property type="match status" value="1"/>
</dbReference>